<feature type="compositionally biased region" description="Basic and acidic residues" evidence="1">
    <location>
        <begin position="598"/>
        <end position="608"/>
    </location>
</feature>
<dbReference type="Proteomes" id="UP001499882">
    <property type="component" value="Unassembled WGS sequence"/>
</dbReference>
<dbReference type="SUPFAM" id="SSF51126">
    <property type="entry name" value="Pectin lyase-like"/>
    <property type="match status" value="1"/>
</dbReference>
<gene>
    <name evidence="3" type="ORF">GCM10023350_10260</name>
</gene>
<accession>A0ABP8YII1</accession>
<keyword evidence="2" id="KW-0732">Signal</keyword>
<feature type="region of interest" description="Disordered" evidence="1">
    <location>
        <begin position="598"/>
        <end position="622"/>
    </location>
</feature>
<name>A0ABP8YII1_9ACTN</name>
<proteinExistence type="predicted"/>
<dbReference type="Gene3D" id="3.40.50.1820">
    <property type="entry name" value="alpha/beta hydrolase"/>
    <property type="match status" value="1"/>
</dbReference>
<dbReference type="EMBL" id="BAABKN010000006">
    <property type="protein sequence ID" value="GAA4729007.1"/>
    <property type="molecule type" value="Genomic_DNA"/>
</dbReference>
<dbReference type="InterPro" id="IPR012334">
    <property type="entry name" value="Pectin_lyas_fold"/>
</dbReference>
<reference evidence="4" key="1">
    <citation type="journal article" date="2019" name="Int. J. Syst. Evol. Microbiol.">
        <title>The Global Catalogue of Microorganisms (GCM) 10K type strain sequencing project: providing services to taxonomists for standard genome sequencing and annotation.</title>
        <authorList>
            <consortium name="The Broad Institute Genomics Platform"/>
            <consortium name="The Broad Institute Genome Sequencing Center for Infectious Disease"/>
            <person name="Wu L."/>
            <person name="Ma J."/>
        </authorList>
    </citation>
    <scope>NUCLEOTIDE SEQUENCE [LARGE SCALE GENOMIC DNA]</scope>
    <source>
        <strain evidence="4">JCM 18532</strain>
    </source>
</reference>
<dbReference type="InterPro" id="IPR029058">
    <property type="entry name" value="AB_hydrolase_fold"/>
</dbReference>
<protein>
    <recommendedName>
        <fullName evidence="5">Alpha/beta hydrolase</fullName>
    </recommendedName>
</protein>
<dbReference type="Gene3D" id="2.160.20.10">
    <property type="entry name" value="Single-stranded right-handed beta-helix, Pectin lyase-like"/>
    <property type="match status" value="1"/>
</dbReference>
<keyword evidence="4" id="KW-1185">Reference proteome</keyword>
<evidence type="ECO:0000313" key="4">
    <source>
        <dbReference type="Proteomes" id="UP001499882"/>
    </source>
</evidence>
<evidence type="ECO:0008006" key="5">
    <source>
        <dbReference type="Google" id="ProtNLM"/>
    </source>
</evidence>
<dbReference type="Gene3D" id="2.60.40.10">
    <property type="entry name" value="Immunoglobulins"/>
    <property type="match status" value="1"/>
</dbReference>
<comment type="caution">
    <text evidence="3">The sequence shown here is derived from an EMBL/GenBank/DDBJ whole genome shotgun (WGS) entry which is preliminary data.</text>
</comment>
<feature type="chain" id="PRO_5045236421" description="Alpha/beta hydrolase" evidence="2">
    <location>
        <begin position="31"/>
        <end position="1384"/>
    </location>
</feature>
<sequence>MRWRSLALLPLVAALLVPATAPLAVAPAHAAAPAATPLPDPMTRGTDTVATVQETKLGVAALQEPNSSGGASTAGGPAAAESLEIRGALYYPSSRAEPSPVIMLVHGNHGSCDAGQDSATASCAQFKRNEAGYAYLGENLASWGYTVFSLSQDQLMMRQDNAKGKGMHQRRKLIAAALDALTAANAPGGLANDAHTTIGTTLVGKLDMTRIGLMGHSRGGDAVTSFIDYNRIRTDGPRYPLRGVISLAPVDYERKAPYGVPYMTILPFCDGDVSNLQGARFFERSQYINGDDPFPRIQVSHLGSIHNWYNTVWYADGGADGQGNNDAACGNSAPFATNNVHLNNLRLSGAASYTDDSKNYKIDNSATYDPAVNTKISGDPARMGDQEKLGLATMSAFFRRYVGGEGAFEPYMTGELSDTALHRQVPDSACPTSVPETQVPCAEYSTTTYFAPPEQRVDVIRPEIENPLSLNALGGALSGSGFAYPYRESGGVELPKKTAGGYDWCNPEPDDFVPSQLGKGTQPTGAKACPLPGKAELGGQNGTRENSPINHSYGRQLALAWEFDKKAKLTAQIPAADQDLSGLKALAVDADVNFFDDRNPGADNRGDNTRLPVLTTPPTDPDLTDDCTVALPCWTNEKPTSYDPTSTTQDFLIAVRDNAGHEATVHAGDPRWGNALHMSTGTNTANTHIVLEQIRVPLSEFAKQGVDVKSVDAVELRFGEAGTPASGSIQLADLRFQESTSSDAAVLSDGNIATGAGSGAPATGPDPADFLASYDNSAGNLKLNDQVGNEYSDTAWVVDDDKQQCPNASFTSIQKAVDFAAPWDTIVVCAGTYQESSTPVYHDSNPVAAGATNGLTITKPLKIKGAGADQVTIEPDQSLDTLAGSTPYLRDGGGNVITVSRQSLGSTDTNEMFLDISGVTVTAGDTYAEAGIAFFGAAGRVSESVVGPMKVAASAGELAENPHGWGIVKTGIIRGQGAGTVESEVTVANSVVTGYQSGGILFDGARGKDGAADNTVRTGIKQHGYVVDTVVKGKPNTLVPQTGVKYTSGVDGFVKDSRITGNYFKTDPAKSYGILLTDAGTETSGALTVSGSNITGNGFAAYNANADNTAVRVGAPLVVTGSHVGTAAPVANGPADPSTGVEAISGNDSNGAASITLPSRSSTPVAGVPTTVGVVADDVPTAALIDPGTGTEIGVGRTVYPLVRGSDDFAVKSATLLVDGSPVDVATQAPYQFGWTPSSAYDGKTVSFQAVVTDSSGQTTTSEALTVKVTATPTTPPVEPPVTTPTSLTLKLGAVTKHAKKGTATLRVKVSDGGHLTANGAKIRTATKSVSRATTVSVLVKAKPGQLKKLRKKRHLAVRVAIRFVSDSGATTSTNTTVVLVRKR</sequence>
<evidence type="ECO:0000313" key="3">
    <source>
        <dbReference type="EMBL" id="GAA4729007.1"/>
    </source>
</evidence>
<organism evidence="3 4">
    <name type="scientific">Nocardioides endophyticus</name>
    <dbReference type="NCBI Taxonomy" id="1353775"/>
    <lineage>
        <taxon>Bacteria</taxon>
        <taxon>Bacillati</taxon>
        <taxon>Actinomycetota</taxon>
        <taxon>Actinomycetes</taxon>
        <taxon>Propionibacteriales</taxon>
        <taxon>Nocardioidaceae</taxon>
        <taxon>Nocardioides</taxon>
    </lineage>
</organism>
<dbReference type="InterPro" id="IPR011050">
    <property type="entry name" value="Pectin_lyase_fold/virulence"/>
</dbReference>
<dbReference type="InterPro" id="IPR013783">
    <property type="entry name" value="Ig-like_fold"/>
</dbReference>
<evidence type="ECO:0000256" key="1">
    <source>
        <dbReference type="SAM" id="MobiDB-lite"/>
    </source>
</evidence>
<dbReference type="SUPFAM" id="SSF53474">
    <property type="entry name" value="alpha/beta-Hydrolases"/>
    <property type="match status" value="1"/>
</dbReference>
<feature type="signal peptide" evidence="2">
    <location>
        <begin position="1"/>
        <end position="30"/>
    </location>
</feature>
<evidence type="ECO:0000256" key="2">
    <source>
        <dbReference type="SAM" id="SignalP"/>
    </source>
</evidence>